<evidence type="ECO:0000256" key="3">
    <source>
        <dbReference type="ARBA" id="ARBA00023125"/>
    </source>
</evidence>
<comment type="subunit">
    <text evidence="1">Homodimer.</text>
</comment>
<dbReference type="Proteomes" id="UP000005435">
    <property type="component" value="Chromosome"/>
</dbReference>
<evidence type="ECO:0000256" key="2">
    <source>
        <dbReference type="ARBA" id="ARBA00023015"/>
    </source>
</evidence>
<feature type="domain" description="Bacterial purine repressor N-terminal" evidence="7">
    <location>
        <begin position="5"/>
        <end position="74"/>
    </location>
</feature>
<gene>
    <name evidence="8" type="ordered locus">Clocl_0320</name>
</gene>
<keyword evidence="9" id="KW-1185">Reference proteome</keyword>
<dbReference type="Gene3D" id="3.40.50.2020">
    <property type="match status" value="1"/>
</dbReference>
<dbReference type="RefSeq" id="WP_014253693.1">
    <property type="nucleotide sequence ID" value="NC_016627.1"/>
</dbReference>
<evidence type="ECO:0000256" key="1">
    <source>
        <dbReference type="ARBA" id="ARBA00011738"/>
    </source>
</evidence>
<dbReference type="eggNOG" id="COG0503">
    <property type="taxonomic scope" value="Bacteria"/>
</dbReference>
<reference evidence="8 9" key="2">
    <citation type="journal article" date="2012" name="Stand. Genomic Sci.">
        <title>Complete Genome Sequence of Clostridium clariflavum DSM 19732.</title>
        <authorList>
            <person name="Izquierdo J.A."/>
            <person name="Goodwin L."/>
            <person name="Davenport K.W."/>
            <person name="Teshima H."/>
            <person name="Bruce D."/>
            <person name="Detter C."/>
            <person name="Tapia R."/>
            <person name="Han S."/>
            <person name="Land M."/>
            <person name="Hauser L."/>
            <person name="Jeffries C.D."/>
            <person name="Han J."/>
            <person name="Pitluck S."/>
            <person name="Nolan M."/>
            <person name="Chen A."/>
            <person name="Huntemann M."/>
            <person name="Mavromatis K."/>
            <person name="Mikhailova N."/>
            <person name="Liolios K."/>
            <person name="Woyke T."/>
            <person name="Lynd L.R."/>
        </authorList>
    </citation>
    <scope>NUCLEOTIDE SEQUENCE [LARGE SCALE GENOMIC DNA]</scope>
    <source>
        <strain evidence="9">DSM 19732 / NBRC 101661 / EBR45</strain>
    </source>
</reference>
<dbReference type="KEGG" id="ccl:Clocl_0320"/>
<accession>G8M1X8</accession>
<evidence type="ECO:0000259" key="7">
    <source>
        <dbReference type="Pfam" id="PF09182"/>
    </source>
</evidence>
<dbReference type="EMBL" id="CP003065">
    <property type="protein sequence ID" value="AEV67061.1"/>
    <property type="molecule type" value="Genomic_DNA"/>
</dbReference>
<feature type="domain" description="Phosphoribosyltransferase" evidence="6">
    <location>
        <begin position="113"/>
        <end position="263"/>
    </location>
</feature>
<evidence type="ECO:0000256" key="4">
    <source>
        <dbReference type="ARBA" id="ARBA00023163"/>
    </source>
</evidence>
<proteinExistence type="inferred from homology"/>
<organism evidence="8 9">
    <name type="scientific">Acetivibrio clariflavus (strain DSM 19732 / NBRC 101661 / EBR45)</name>
    <name type="common">Clostridium clariflavum</name>
    <dbReference type="NCBI Taxonomy" id="720554"/>
    <lineage>
        <taxon>Bacteria</taxon>
        <taxon>Bacillati</taxon>
        <taxon>Bacillota</taxon>
        <taxon>Clostridia</taxon>
        <taxon>Eubacteriales</taxon>
        <taxon>Oscillospiraceae</taxon>
        <taxon>Acetivibrio</taxon>
    </lineage>
</organism>
<keyword evidence="3" id="KW-0238">DNA-binding</keyword>
<comment type="similarity">
    <text evidence="5">Belongs to the purine/pyrimidine phosphoribosyltransferase family. PurR subfamily.</text>
</comment>
<name>G8M1X8_ACECE</name>
<protein>
    <submittedName>
        <fullName evidence="8">Pur operon repressor</fullName>
    </submittedName>
</protein>
<dbReference type="InterPro" id="IPR015265">
    <property type="entry name" value="PuR_N"/>
</dbReference>
<dbReference type="PANTHER" id="PTHR43864">
    <property type="entry name" value="HYPOXANTHINE/GUANINE PHOSPHORIBOSYLTRANSFERASE"/>
    <property type="match status" value="1"/>
</dbReference>
<dbReference type="AlphaFoldDB" id="G8M1X8"/>
<dbReference type="Pfam" id="PF09182">
    <property type="entry name" value="PuR_N"/>
    <property type="match status" value="1"/>
</dbReference>
<dbReference type="InterPro" id="IPR050118">
    <property type="entry name" value="Pur/Pyrimidine_PRTase"/>
</dbReference>
<dbReference type="GO" id="GO:0045892">
    <property type="term" value="P:negative regulation of DNA-templated transcription"/>
    <property type="evidence" value="ECO:0007669"/>
    <property type="project" value="InterPro"/>
</dbReference>
<dbReference type="InterPro" id="IPR036388">
    <property type="entry name" value="WH-like_DNA-bd_sf"/>
</dbReference>
<keyword evidence="4" id="KW-0804">Transcription</keyword>
<evidence type="ECO:0000313" key="8">
    <source>
        <dbReference type="EMBL" id="AEV67061.1"/>
    </source>
</evidence>
<dbReference type="Gene3D" id="1.10.10.10">
    <property type="entry name" value="Winged helix-like DNA-binding domain superfamily/Winged helix DNA-binding domain"/>
    <property type="match status" value="1"/>
</dbReference>
<sequence length="270" mass="29440">MEKVNRNERLAVLLKCLTDSPGEIMTLGSFAELLNSAKSTISEDIDIVKNLLAKLDIGTIETIPGAQGGVKFVPGFSKAKSVSILQSLCEKLSDTQRILPGGYLYMLDIIYNPKLVRDIAWIFAGQFFDKGVDYVITVETKGIPLAFAVAECLNVPLVIVRHNSEATDGPSVNTSYVSGSAKKVQTMVLSLRSLKRKSKLLFIDDFMKGGGTAKGIIELAKEFECEVTGIGVLIETVNPAKKLIDNYISLLTLNIVDDEEKIIDIKPSLL</sequence>
<dbReference type="InterPro" id="IPR029057">
    <property type="entry name" value="PRTase-like"/>
</dbReference>
<dbReference type="GO" id="GO:0003677">
    <property type="term" value="F:DNA binding"/>
    <property type="evidence" value="ECO:0007669"/>
    <property type="project" value="UniProtKB-KW"/>
</dbReference>
<dbReference type="OrthoDB" id="4213751at2"/>
<dbReference type="PANTHER" id="PTHR43864:SF2">
    <property type="entry name" value="PUR OPERON REPRESSOR"/>
    <property type="match status" value="1"/>
</dbReference>
<reference evidence="9" key="1">
    <citation type="submission" date="2011-12" db="EMBL/GenBank/DDBJ databases">
        <title>Complete sequence of Clostridium clariflavum DSM 19732.</title>
        <authorList>
            <consortium name="US DOE Joint Genome Institute"/>
            <person name="Lucas S."/>
            <person name="Han J."/>
            <person name="Lapidus A."/>
            <person name="Cheng J.-F."/>
            <person name="Goodwin L."/>
            <person name="Pitluck S."/>
            <person name="Peters L."/>
            <person name="Teshima H."/>
            <person name="Detter J.C."/>
            <person name="Han C."/>
            <person name="Tapia R."/>
            <person name="Land M."/>
            <person name="Hauser L."/>
            <person name="Kyrpides N."/>
            <person name="Ivanova N."/>
            <person name="Pagani I."/>
            <person name="Kitzmiller T."/>
            <person name="Lynd L."/>
            <person name="Izquierdo J."/>
            <person name="Woyke T."/>
        </authorList>
    </citation>
    <scope>NUCLEOTIDE SEQUENCE [LARGE SCALE GENOMIC DNA]</scope>
    <source>
        <strain evidence="9">DSM 19732 / NBRC 101661 / EBR45</strain>
    </source>
</reference>
<dbReference type="InterPro" id="IPR010078">
    <property type="entry name" value="PurR_Bsub"/>
</dbReference>
<keyword evidence="2" id="KW-0805">Transcription regulation</keyword>
<dbReference type="STRING" id="720554.Clocl_0320"/>
<dbReference type="NCBIfam" id="TIGR01743">
    <property type="entry name" value="purR_Bsub"/>
    <property type="match status" value="1"/>
</dbReference>
<dbReference type="SUPFAM" id="SSF46785">
    <property type="entry name" value="Winged helix' DNA-binding domain"/>
    <property type="match status" value="1"/>
</dbReference>
<dbReference type="HOGENOM" id="CLU_088227_0_0_9"/>
<evidence type="ECO:0000256" key="5">
    <source>
        <dbReference type="ARBA" id="ARBA00049656"/>
    </source>
</evidence>
<dbReference type="SUPFAM" id="SSF53271">
    <property type="entry name" value="PRTase-like"/>
    <property type="match status" value="1"/>
</dbReference>
<dbReference type="GO" id="GO:0045982">
    <property type="term" value="P:negative regulation of purine nucleobase metabolic process"/>
    <property type="evidence" value="ECO:0007669"/>
    <property type="project" value="InterPro"/>
</dbReference>
<dbReference type="Pfam" id="PF00156">
    <property type="entry name" value="Pribosyltran"/>
    <property type="match status" value="1"/>
</dbReference>
<evidence type="ECO:0000313" key="9">
    <source>
        <dbReference type="Proteomes" id="UP000005435"/>
    </source>
</evidence>
<dbReference type="CDD" id="cd06223">
    <property type="entry name" value="PRTases_typeI"/>
    <property type="match status" value="1"/>
</dbReference>
<dbReference type="InterPro" id="IPR000836">
    <property type="entry name" value="PRTase_dom"/>
</dbReference>
<evidence type="ECO:0000259" key="6">
    <source>
        <dbReference type="Pfam" id="PF00156"/>
    </source>
</evidence>
<dbReference type="InterPro" id="IPR036390">
    <property type="entry name" value="WH_DNA-bd_sf"/>
</dbReference>